<name>A0A9J5XRX6_SOLCO</name>
<organism evidence="1 2">
    <name type="scientific">Solanum commersonii</name>
    <name type="common">Commerson's wild potato</name>
    <name type="synonym">Commerson's nightshade</name>
    <dbReference type="NCBI Taxonomy" id="4109"/>
    <lineage>
        <taxon>Eukaryota</taxon>
        <taxon>Viridiplantae</taxon>
        <taxon>Streptophyta</taxon>
        <taxon>Embryophyta</taxon>
        <taxon>Tracheophyta</taxon>
        <taxon>Spermatophyta</taxon>
        <taxon>Magnoliopsida</taxon>
        <taxon>eudicotyledons</taxon>
        <taxon>Gunneridae</taxon>
        <taxon>Pentapetalae</taxon>
        <taxon>asterids</taxon>
        <taxon>lamiids</taxon>
        <taxon>Solanales</taxon>
        <taxon>Solanaceae</taxon>
        <taxon>Solanoideae</taxon>
        <taxon>Solaneae</taxon>
        <taxon>Solanum</taxon>
    </lineage>
</organism>
<reference evidence="1 2" key="1">
    <citation type="submission" date="2020-09" db="EMBL/GenBank/DDBJ databases">
        <title>De no assembly of potato wild relative species, Solanum commersonii.</title>
        <authorList>
            <person name="Cho K."/>
        </authorList>
    </citation>
    <scope>NUCLEOTIDE SEQUENCE [LARGE SCALE GENOMIC DNA]</scope>
    <source>
        <strain evidence="1">LZ3.2</strain>
        <tissue evidence="1">Leaf</tissue>
    </source>
</reference>
<evidence type="ECO:0000313" key="1">
    <source>
        <dbReference type="EMBL" id="KAG5590303.1"/>
    </source>
</evidence>
<sequence>MFFIASVLEPHNTFVYYANGSKNKSSSSGYTSSESYDSANCDISQNVKTNSLRIKWYMKKQKRRFWKFRC</sequence>
<protein>
    <submittedName>
        <fullName evidence="1">Uncharacterized protein</fullName>
    </submittedName>
</protein>
<dbReference type="EMBL" id="JACXVP010000008">
    <property type="protein sequence ID" value="KAG5590303.1"/>
    <property type="molecule type" value="Genomic_DNA"/>
</dbReference>
<accession>A0A9J5XRX6</accession>
<comment type="caution">
    <text evidence="1">The sequence shown here is derived from an EMBL/GenBank/DDBJ whole genome shotgun (WGS) entry which is preliminary data.</text>
</comment>
<proteinExistence type="predicted"/>
<keyword evidence="2" id="KW-1185">Reference proteome</keyword>
<dbReference type="AlphaFoldDB" id="A0A9J5XRX6"/>
<gene>
    <name evidence="1" type="ORF">H5410_040817</name>
</gene>
<dbReference type="Proteomes" id="UP000824120">
    <property type="component" value="Chromosome 8"/>
</dbReference>
<evidence type="ECO:0000313" key="2">
    <source>
        <dbReference type="Proteomes" id="UP000824120"/>
    </source>
</evidence>